<name>A0A3G5AJV4_9VIRU</name>
<sequence length="75" mass="8253">MSTDFNGLVKWANEVKNNPKKTESNTGSYAIIAVLLFGLGLGAYFYYNKPTDPSITTDSKDQGPKIQLVPAIPRF</sequence>
<organism evidence="2">
    <name type="scientific">Solumvirus sp</name>
    <dbReference type="NCBI Taxonomy" id="2487773"/>
    <lineage>
        <taxon>Viruses</taxon>
        <taxon>Pithoviruses</taxon>
    </lineage>
</organism>
<reference evidence="2" key="1">
    <citation type="submission" date="2018-10" db="EMBL/GenBank/DDBJ databases">
        <title>Hidden diversity of soil giant viruses.</title>
        <authorList>
            <person name="Schulz F."/>
            <person name="Alteio L."/>
            <person name="Goudeau D."/>
            <person name="Ryan E.M."/>
            <person name="Malmstrom R.R."/>
            <person name="Blanchard J."/>
            <person name="Woyke T."/>
        </authorList>
    </citation>
    <scope>NUCLEOTIDE SEQUENCE</scope>
    <source>
        <strain evidence="2">SMV1</strain>
    </source>
</reference>
<keyword evidence="1" id="KW-0472">Membrane</keyword>
<feature type="transmembrane region" description="Helical" evidence="1">
    <location>
        <begin position="27"/>
        <end position="47"/>
    </location>
</feature>
<evidence type="ECO:0000313" key="2">
    <source>
        <dbReference type="EMBL" id="AYV86363.1"/>
    </source>
</evidence>
<accession>A0A3G5AJV4</accession>
<proteinExistence type="predicted"/>
<evidence type="ECO:0000256" key="1">
    <source>
        <dbReference type="SAM" id="Phobius"/>
    </source>
</evidence>
<keyword evidence="1" id="KW-0812">Transmembrane</keyword>
<keyword evidence="1" id="KW-1133">Transmembrane helix</keyword>
<protein>
    <submittedName>
        <fullName evidence="2">Uncharacterized protein</fullName>
    </submittedName>
</protein>
<dbReference type="EMBL" id="MK072502">
    <property type="protein sequence ID" value="AYV86363.1"/>
    <property type="molecule type" value="Genomic_DNA"/>
</dbReference>
<gene>
    <name evidence="2" type="ORF">Solumvirus5_30</name>
</gene>